<evidence type="ECO:0000313" key="2">
    <source>
        <dbReference type="EMBL" id="KAF7807611.1"/>
    </source>
</evidence>
<name>A0A834SQI7_9FABA</name>
<sequence length="131" mass="14691">MEMLKIKAGIEEDREVTMARIIGGLHKEIADIGAMKTYSMSKAKWGATWSKFDEQRNDKVLETPKNKDKGTFIHKGLGHIASECPNKRTMVLRGKEIVSESDDDSIHSSMPSLEEFDDVFPDEVPTSLPPL</sequence>
<dbReference type="EMBL" id="JAAIUW010000012">
    <property type="protein sequence ID" value="KAF7807611.1"/>
    <property type="molecule type" value="Genomic_DNA"/>
</dbReference>
<comment type="caution">
    <text evidence="2">The sequence shown here is derived from an EMBL/GenBank/DDBJ whole genome shotgun (WGS) entry which is preliminary data.</text>
</comment>
<gene>
    <name evidence="2" type="ORF">G2W53_039772</name>
</gene>
<dbReference type="PANTHER" id="PTHR35046">
    <property type="entry name" value="ZINC KNUCKLE (CCHC-TYPE) FAMILY PROTEIN"/>
    <property type="match status" value="1"/>
</dbReference>
<dbReference type="Proteomes" id="UP000634136">
    <property type="component" value="Unassembled WGS sequence"/>
</dbReference>
<accession>A0A834SQI7</accession>
<feature type="region of interest" description="Disordered" evidence="1">
    <location>
        <begin position="98"/>
        <end position="131"/>
    </location>
</feature>
<evidence type="ECO:0000256" key="1">
    <source>
        <dbReference type="SAM" id="MobiDB-lite"/>
    </source>
</evidence>
<organism evidence="2 3">
    <name type="scientific">Senna tora</name>
    <dbReference type="NCBI Taxonomy" id="362788"/>
    <lineage>
        <taxon>Eukaryota</taxon>
        <taxon>Viridiplantae</taxon>
        <taxon>Streptophyta</taxon>
        <taxon>Embryophyta</taxon>
        <taxon>Tracheophyta</taxon>
        <taxon>Spermatophyta</taxon>
        <taxon>Magnoliopsida</taxon>
        <taxon>eudicotyledons</taxon>
        <taxon>Gunneridae</taxon>
        <taxon>Pentapetalae</taxon>
        <taxon>rosids</taxon>
        <taxon>fabids</taxon>
        <taxon>Fabales</taxon>
        <taxon>Fabaceae</taxon>
        <taxon>Caesalpinioideae</taxon>
        <taxon>Cassia clade</taxon>
        <taxon>Senna</taxon>
    </lineage>
</organism>
<dbReference type="PANTHER" id="PTHR35046:SF9">
    <property type="entry name" value="RNA-DIRECTED DNA POLYMERASE"/>
    <property type="match status" value="1"/>
</dbReference>
<keyword evidence="3" id="KW-1185">Reference proteome</keyword>
<evidence type="ECO:0000313" key="3">
    <source>
        <dbReference type="Proteomes" id="UP000634136"/>
    </source>
</evidence>
<dbReference type="OrthoDB" id="1719899at2759"/>
<protein>
    <submittedName>
        <fullName evidence="2">Putative mitochondrial protein</fullName>
    </submittedName>
</protein>
<dbReference type="AlphaFoldDB" id="A0A834SQI7"/>
<reference evidence="2" key="1">
    <citation type="submission" date="2020-09" db="EMBL/GenBank/DDBJ databases">
        <title>Genome-Enabled Discovery of Anthraquinone Biosynthesis in Senna tora.</title>
        <authorList>
            <person name="Kang S.-H."/>
            <person name="Pandey R.P."/>
            <person name="Lee C.-M."/>
            <person name="Sim J.-S."/>
            <person name="Jeong J.-T."/>
            <person name="Choi B.-S."/>
            <person name="Jung M."/>
            <person name="Ginzburg D."/>
            <person name="Zhao K."/>
            <person name="Won S.Y."/>
            <person name="Oh T.-J."/>
            <person name="Yu Y."/>
            <person name="Kim N.-H."/>
            <person name="Lee O.R."/>
            <person name="Lee T.-H."/>
            <person name="Bashyal P."/>
            <person name="Kim T.-S."/>
            <person name="Lee W.-H."/>
            <person name="Kawkins C."/>
            <person name="Kim C.-K."/>
            <person name="Kim J.S."/>
            <person name="Ahn B.O."/>
            <person name="Rhee S.Y."/>
            <person name="Sohng J.K."/>
        </authorList>
    </citation>
    <scope>NUCLEOTIDE SEQUENCE</scope>
    <source>
        <tissue evidence="2">Leaf</tissue>
    </source>
</reference>
<proteinExistence type="predicted"/>